<dbReference type="InterPro" id="IPR026937">
    <property type="entry name" value="SBNO_Helicase_C_dom"/>
</dbReference>
<dbReference type="SUPFAM" id="SSF52540">
    <property type="entry name" value="P-loop containing nucleoside triphosphate hydrolases"/>
    <property type="match status" value="2"/>
</dbReference>
<evidence type="ECO:0000313" key="6">
    <source>
        <dbReference type="EMBL" id="CAE0613777.1"/>
    </source>
</evidence>
<dbReference type="PANTHER" id="PTHR12706">
    <property type="entry name" value="STRAWBERRY NOTCH-RELATED"/>
    <property type="match status" value="1"/>
</dbReference>
<dbReference type="GO" id="GO:0031490">
    <property type="term" value="F:chromatin DNA binding"/>
    <property type="evidence" value="ECO:0007669"/>
    <property type="project" value="TreeGrafter"/>
</dbReference>
<feature type="domain" description="Strawberry notch helicase C" evidence="3">
    <location>
        <begin position="578"/>
        <end position="864"/>
    </location>
</feature>
<dbReference type="Pfam" id="PF13871">
    <property type="entry name" value="Helicase_C_4"/>
    <property type="match status" value="1"/>
</dbReference>
<accession>A0A7S3UG23</accession>
<dbReference type="InterPro" id="IPR026741">
    <property type="entry name" value="SNO"/>
</dbReference>
<feature type="domain" description="Strawberry notch AAA" evidence="4">
    <location>
        <begin position="74"/>
        <end position="372"/>
    </location>
</feature>
<evidence type="ECO:0000259" key="4">
    <source>
        <dbReference type="Pfam" id="PF13872"/>
    </source>
</evidence>
<feature type="compositionally biased region" description="Basic and acidic residues" evidence="2">
    <location>
        <begin position="530"/>
        <end position="539"/>
    </location>
</feature>
<feature type="region of interest" description="Disordered" evidence="2">
    <location>
        <begin position="524"/>
        <end position="555"/>
    </location>
</feature>
<dbReference type="Pfam" id="PF25373">
    <property type="entry name" value="SBNO"/>
    <property type="match status" value="1"/>
</dbReference>
<organism evidence="6">
    <name type="scientific">Picocystis salinarum</name>
    <dbReference type="NCBI Taxonomy" id="88271"/>
    <lineage>
        <taxon>Eukaryota</taxon>
        <taxon>Viridiplantae</taxon>
        <taxon>Chlorophyta</taxon>
        <taxon>Picocystophyceae</taxon>
        <taxon>Picocystales</taxon>
        <taxon>Picocystaceae</taxon>
        <taxon>Picocystis</taxon>
    </lineage>
</organism>
<proteinExistence type="inferred from homology"/>
<name>A0A7S3UG23_9CHLO</name>
<evidence type="ECO:0000256" key="2">
    <source>
        <dbReference type="SAM" id="MobiDB-lite"/>
    </source>
</evidence>
<dbReference type="GO" id="GO:0005634">
    <property type="term" value="C:nucleus"/>
    <property type="evidence" value="ECO:0007669"/>
    <property type="project" value="TreeGrafter"/>
</dbReference>
<dbReference type="AlphaFoldDB" id="A0A7S3UG23"/>
<evidence type="ECO:0000259" key="5">
    <source>
        <dbReference type="Pfam" id="PF25373"/>
    </source>
</evidence>
<evidence type="ECO:0000256" key="1">
    <source>
        <dbReference type="ARBA" id="ARBA00006992"/>
    </source>
</evidence>
<dbReference type="Gene3D" id="3.40.50.300">
    <property type="entry name" value="P-loop containing nucleotide triphosphate hydrolases"/>
    <property type="match status" value="1"/>
</dbReference>
<protein>
    <recommendedName>
        <fullName evidence="7">Strawberry notch AAA domain-containing protein</fullName>
    </recommendedName>
</protein>
<sequence length="1142" mass="128366">MNWRKEAREEGFMERMARTLGFIRAKTAPEPTPPTNLSENNPFEGLEDEIDEVEEDVGETFVEYEPRKVDVGEKHPGDIVETGSLASVEPPDVTYVPAIQSMVERENTLSSLQMEAIIYACQRHEVRLRDGSRGGFFLGDGAGVGKGRTIAGLLMENWLHGRKKALWISASADLSFDARRDLDDVNATKIPIFELKKLPYGTIHVTEGVLFLTYSALISRNSNGHSRLSQIVEWLGKDSDGLIILDESHKAKNLVPDKQGKSEPTQTAVAVVTLQDTLQDSRVLYCSATGATEPRNMGYMVRLGLWGQRDSGFQNFQHFLTSVTEDKLSVLEMVAMEMKARGMYLSRSLSYKGADFDMVKVELSEQMKKMYEESARIWHDLYDYLRSDDFLAFVEDKKVNRIFWASHQRFFRSMCIAAKVPAVVEEACRALRSGHCVVIGLQSTGEARMQDAVNKEGTYEFDNILSGPKEILKQTLEAVFGAAQLDIPQSGKRKGRSKDEGQSRKGMICFRNRDDTAWVVQSSESEDEYDGMHKTESSSELHQPAPDIRETLNHPSPHLLSTAGNFIERVDSMHLPNNPLDDIIDRLSGPSFVAEMTGRQNIMVRSGVGAVVQARNKEAAVSSVDLNLHERNLFQSGEKIVAIISEAASTGISLQADKRARNQLKRVHITLELPWSADRAMQQLGRTHRSNQTSCPRFRLLITDLGGESRFAAAVARRLESMGALTQGDRRAGPVVSTLSSFNFQDKWGEKALGSFYNVILERERPTVVPPRCLSLDDLVGINAFCSRLRGLLCSIGLFVKVVDRGIEAKFRENGREARQIPRFLNRLLGLAPGDQHLVFSYFVDVHKEIVRVAKLSGQFDAGVSFLQSDLVTLLNPPQLLLSDKVSGCNALLYSFRVDRGLCWEKAVLKLAKHEEALAASRRLALSRRNQIILDDDDEVDGTAVVPYQEQIVPVVEDTSRKEDSFGSGFYVSKIGRGPKRMLLALENDNSESNSQLRTYQIFKPHLGLQSRNLYQFALQEQWVKVDSTSRGKRMWDAEYTRTENKCLHRMCTREHCYFGRRVIDVHIISGVVLQLWNIIKNHCQSPDQKVASKLNIVRFEYLDKSMGDVEGIQKSLIGIRVGPDIIPQLEQSIRNWSASIH</sequence>
<dbReference type="EMBL" id="HBIS01009466">
    <property type="protein sequence ID" value="CAE0613777.1"/>
    <property type="molecule type" value="Transcribed_RNA"/>
</dbReference>
<gene>
    <name evidence="6" type="ORF">PSAL00342_LOCUS7678</name>
</gene>
<reference evidence="6" key="1">
    <citation type="submission" date="2021-01" db="EMBL/GenBank/DDBJ databases">
        <authorList>
            <person name="Corre E."/>
            <person name="Pelletier E."/>
            <person name="Niang G."/>
            <person name="Scheremetjew M."/>
            <person name="Finn R."/>
            <person name="Kale V."/>
            <person name="Holt S."/>
            <person name="Cochrane G."/>
            <person name="Meng A."/>
            <person name="Brown T."/>
            <person name="Cohen L."/>
        </authorList>
    </citation>
    <scope>NUCLEOTIDE SEQUENCE</scope>
    <source>
        <strain evidence="6">CCMP1897</strain>
    </source>
</reference>
<dbReference type="GO" id="GO:0042393">
    <property type="term" value="F:histone binding"/>
    <property type="evidence" value="ECO:0007669"/>
    <property type="project" value="TreeGrafter"/>
</dbReference>
<dbReference type="GO" id="GO:0006355">
    <property type="term" value="P:regulation of DNA-templated transcription"/>
    <property type="evidence" value="ECO:0007669"/>
    <property type="project" value="InterPro"/>
</dbReference>
<comment type="similarity">
    <text evidence="1">Belongs to the SBNO family.</text>
</comment>
<dbReference type="InterPro" id="IPR057332">
    <property type="entry name" value="SBNO_a/b_dom"/>
</dbReference>
<dbReference type="InterPro" id="IPR039187">
    <property type="entry name" value="SNO_AAA"/>
</dbReference>
<dbReference type="PANTHER" id="PTHR12706:SF30">
    <property type="entry name" value="PROTEIN STRAWBERRY NOTCH-RELATED"/>
    <property type="match status" value="1"/>
</dbReference>
<feature type="domain" description="SBNO alpha/beta" evidence="5">
    <location>
        <begin position="961"/>
        <end position="1057"/>
    </location>
</feature>
<evidence type="ECO:0000259" key="3">
    <source>
        <dbReference type="Pfam" id="PF13871"/>
    </source>
</evidence>
<dbReference type="Pfam" id="PF13872">
    <property type="entry name" value="AAA_34"/>
    <property type="match status" value="1"/>
</dbReference>
<dbReference type="InterPro" id="IPR027417">
    <property type="entry name" value="P-loop_NTPase"/>
</dbReference>
<evidence type="ECO:0008006" key="7">
    <source>
        <dbReference type="Google" id="ProtNLM"/>
    </source>
</evidence>